<dbReference type="AlphaFoldDB" id="A0A9D1DCL8"/>
<organism evidence="1 2">
    <name type="scientific">Candidatus Egerieicola pullicola</name>
    <dbReference type="NCBI Taxonomy" id="2840775"/>
    <lineage>
        <taxon>Bacteria</taxon>
        <taxon>Bacillati</taxon>
        <taxon>Bacillota</taxon>
        <taxon>Clostridia</taxon>
        <taxon>Eubacteriales</taxon>
        <taxon>Oscillospiraceae</taxon>
        <taxon>Oscillospiraceae incertae sedis</taxon>
        <taxon>Candidatus Egerieicola</taxon>
    </lineage>
</organism>
<reference evidence="1" key="2">
    <citation type="journal article" date="2021" name="PeerJ">
        <title>Extensive microbial diversity within the chicken gut microbiome revealed by metagenomics and culture.</title>
        <authorList>
            <person name="Gilroy R."/>
            <person name="Ravi A."/>
            <person name="Getino M."/>
            <person name="Pursley I."/>
            <person name="Horton D.L."/>
            <person name="Alikhan N.F."/>
            <person name="Baker D."/>
            <person name="Gharbi K."/>
            <person name="Hall N."/>
            <person name="Watson M."/>
            <person name="Adriaenssens E.M."/>
            <person name="Foster-Nyarko E."/>
            <person name="Jarju S."/>
            <person name="Secka A."/>
            <person name="Antonio M."/>
            <person name="Oren A."/>
            <person name="Chaudhuri R.R."/>
            <person name="La Ragione R."/>
            <person name="Hildebrand F."/>
            <person name="Pallen M.J."/>
        </authorList>
    </citation>
    <scope>NUCLEOTIDE SEQUENCE</scope>
    <source>
        <strain evidence="1">CHK184-25365</strain>
    </source>
</reference>
<dbReference type="Pfam" id="PF10825">
    <property type="entry name" value="DUF2752"/>
    <property type="match status" value="1"/>
</dbReference>
<protein>
    <submittedName>
        <fullName evidence="1">DUF2752 domain-containing protein</fullName>
    </submittedName>
</protein>
<proteinExistence type="predicted"/>
<name>A0A9D1DCL8_9FIRM</name>
<comment type="caution">
    <text evidence="1">The sequence shown here is derived from an EMBL/GenBank/DDBJ whole genome shotgun (WGS) entry which is preliminary data.</text>
</comment>
<dbReference type="InterPro" id="IPR021215">
    <property type="entry name" value="DUF2752"/>
</dbReference>
<accession>A0A9D1DCL8</accession>
<evidence type="ECO:0000313" key="2">
    <source>
        <dbReference type="Proteomes" id="UP000886749"/>
    </source>
</evidence>
<evidence type="ECO:0000313" key="1">
    <source>
        <dbReference type="EMBL" id="HIR40953.1"/>
    </source>
</evidence>
<dbReference type="Proteomes" id="UP000886749">
    <property type="component" value="Unassembled WGS sequence"/>
</dbReference>
<reference evidence="1" key="1">
    <citation type="submission" date="2020-10" db="EMBL/GenBank/DDBJ databases">
        <authorList>
            <person name="Gilroy R."/>
        </authorList>
    </citation>
    <scope>NUCLEOTIDE SEQUENCE</scope>
    <source>
        <strain evidence="1">CHK184-25365</strain>
    </source>
</reference>
<dbReference type="EMBL" id="DVGY01000086">
    <property type="protein sequence ID" value="HIR40953.1"/>
    <property type="molecule type" value="Genomic_DNA"/>
</dbReference>
<feature type="non-terminal residue" evidence="1">
    <location>
        <position position="76"/>
    </location>
</feature>
<sequence length="76" mass="8720">MSLTKRLLLFLASLLVAAGLLWCLDIHCLVKEWLGLPCPLCGTVRGIAWILQGDPVEAFYWHPLFWLTPFLMAWHL</sequence>
<gene>
    <name evidence="1" type="ORF">IAB36_03895</name>
</gene>